<evidence type="ECO:0000313" key="2">
    <source>
        <dbReference type="EMBL" id="MDO7908546.1"/>
    </source>
</evidence>
<proteinExistence type="predicted"/>
<comment type="caution">
    <text evidence="2">The sequence shown here is derived from an EMBL/GenBank/DDBJ whole genome shotgun (WGS) entry which is preliminary data.</text>
</comment>
<feature type="transmembrane region" description="Helical" evidence="1">
    <location>
        <begin position="20"/>
        <end position="44"/>
    </location>
</feature>
<accession>A0ABT9CLL4</accession>
<evidence type="ECO:0008006" key="4">
    <source>
        <dbReference type="Google" id="ProtNLM"/>
    </source>
</evidence>
<keyword evidence="1" id="KW-0472">Membrane</keyword>
<feature type="transmembrane region" description="Helical" evidence="1">
    <location>
        <begin position="112"/>
        <end position="129"/>
    </location>
</feature>
<dbReference type="RefSeq" id="WP_305025768.1">
    <property type="nucleotide sequence ID" value="NZ_JAUQTB010000018.1"/>
</dbReference>
<name>A0ABT9CLL4_9BACL</name>
<reference evidence="2 3" key="1">
    <citation type="submission" date="2023-07" db="EMBL/GenBank/DDBJ databases">
        <title>Paenibacillus sp. JX-17 nov. isolated from soil.</title>
        <authorList>
            <person name="Wan Y."/>
            <person name="Liu B."/>
        </authorList>
    </citation>
    <scope>NUCLEOTIDE SEQUENCE [LARGE SCALE GENOMIC DNA]</scope>
    <source>
        <strain evidence="2 3">JX-17</strain>
    </source>
</reference>
<keyword evidence="1" id="KW-1133">Transmembrane helix</keyword>
<dbReference type="EMBL" id="JAUQTB010000018">
    <property type="protein sequence ID" value="MDO7908546.1"/>
    <property type="molecule type" value="Genomic_DNA"/>
</dbReference>
<evidence type="ECO:0000256" key="1">
    <source>
        <dbReference type="SAM" id="Phobius"/>
    </source>
</evidence>
<gene>
    <name evidence="2" type="ORF">Q5741_19340</name>
</gene>
<dbReference type="Proteomes" id="UP001240171">
    <property type="component" value="Unassembled WGS sequence"/>
</dbReference>
<evidence type="ECO:0000313" key="3">
    <source>
        <dbReference type="Proteomes" id="UP001240171"/>
    </source>
</evidence>
<keyword evidence="3" id="KW-1185">Reference proteome</keyword>
<organism evidence="2 3">
    <name type="scientific">Paenibacillus lacisoli</name>
    <dbReference type="NCBI Taxonomy" id="3064525"/>
    <lineage>
        <taxon>Bacteria</taxon>
        <taxon>Bacillati</taxon>
        <taxon>Bacillota</taxon>
        <taxon>Bacilli</taxon>
        <taxon>Bacillales</taxon>
        <taxon>Paenibacillaceae</taxon>
        <taxon>Paenibacillus</taxon>
    </lineage>
</organism>
<feature type="transmembrane region" description="Helical" evidence="1">
    <location>
        <begin position="50"/>
        <end position="74"/>
    </location>
</feature>
<protein>
    <recommendedName>
        <fullName evidence="4">Transposase</fullName>
    </recommendedName>
</protein>
<sequence length="174" mass="20788">MPVETGTQATYYQYRLIKKLTITTSFLWIYRLLPVVMLILLLLVFDWSSILFFSLAGLVMAWLQFVISHSVLFINGTSVRKRWKYNWNLPWTGYMPDQHVGYRIFQRIQVHISWIGLCFALVFLFWSPLPFTLSLIFWHLWLASPKIYVLYRLQRVTKGGMIKFNTEDVSYYQP</sequence>
<feature type="transmembrane region" description="Helical" evidence="1">
    <location>
        <begin position="135"/>
        <end position="153"/>
    </location>
</feature>
<keyword evidence="1" id="KW-0812">Transmembrane</keyword>